<name>A0ABS1TEL2_9CLOT</name>
<proteinExistence type="predicted"/>
<evidence type="ECO:0000313" key="2">
    <source>
        <dbReference type="EMBL" id="MBL4937512.1"/>
    </source>
</evidence>
<protein>
    <submittedName>
        <fullName evidence="2">Uncharacterized protein</fullName>
    </submittedName>
</protein>
<keyword evidence="1" id="KW-0732">Signal</keyword>
<keyword evidence="3" id="KW-1185">Reference proteome</keyword>
<comment type="caution">
    <text evidence="2">The sequence shown here is derived from an EMBL/GenBank/DDBJ whole genome shotgun (WGS) entry which is preliminary data.</text>
</comment>
<evidence type="ECO:0000313" key="3">
    <source>
        <dbReference type="Proteomes" id="UP000632377"/>
    </source>
</evidence>
<reference evidence="2 3" key="1">
    <citation type="submission" date="2021-01" db="EMBL/GenBank/DDBJ databases">
        <title>Genome public.</title>
        <authorList>
            <person name="Liu C."/>
            <person name="Sun Q."/>
        </authorList>
    </citation>
    <scope>NUCLEOTIDE SEQUENCE [LARGE SCALE GENOMIC DNA]</scope>
    <source>
        <strain evidence="2 3">YIM B02515</strain>
    </source>
</reference>
<gene>
    <name evidence="2" type="ORF">JK636_17465</name>
</gene>
<evidence type="ECO:0000256" key="1">
    <source>
        <dbReference type="SAM" id="SignalP"/>
    </source>
</evidence>
<feature type="chain" id="PRO_5046463575" evidence="1">
    <location>
        <begin position="24"/>
        <end position="220"/>
    </location>
</feature>
<dbReference type="EMBL" id="JAESWC010000014">
    <property type="protein sequence ID" value="MBL4937512.1"/>
    <property type="molecule type" value="Genomic_DNA"/>
</dbReference>
<accession>A0ABS1TEL2</accession>
<dbReference type="RefSeq" id="WP_202750256.1">
    <property type="nucleotide sequence ID" value="NZ_JAESWC010000014.1"/>
</dbReference>
<sequence length="220" mass="23030">MKKAKVLTAALVAGLLTMGAGYAAWTDNLNITNVIQTGELAATFTSASASGDAYVTANASAIAPTGRTNSINFTIQNLYPGAGATLNASFKNDGTIPAKIGSVAVTYNPLNETAPNGYTAISQTDYSKIKVSGNVTVYKADRTKIVKSVDTSLAGLQAALNTQLSGVQLEPAQGSTPTEYVSFENLKVSLDSATGTAQKPNELEKSWIKFKVDFNLVQHN</sequence>
<organism evidence="2 3">
    <name type="scientific">Clostridium rhizosphaerae</name>
    <dbReference type="NCBI Taxonomy" id="2803861"/>
    <lineage>
        <taxon>Bacteria</taxon>
        <taxon>Bacillati</taxon>
        <taxon>Bacillota</taxon>
        <taxon>Clostridia</taxon>
        <taxon>Eubacteriales</taxon>
        <taxon>Clostridiaceae</taxon>
        <taxon>Clostridium</taxon>
    </lineage>
</organism>
<dbReference type="Proteomes" id="UP000632377">
    <property type="component" value="Unassembled WGS sequence"/>
</dbReference>
<feature type="signal peptide" evidence="1">
    <location>
        <begin position="1"/>
        <end position="23"/>
    </location>
</feature>